<evidence type="ECO:0000256" key="2">
    <source>
        <dbReference type="ARBA" id="ARBA00022741"/>
    </source>
</evidence>
<comment type="similarity">
    <text evidence="1">Belongs to the IS21/IS1162 putative ATP-binding protein family.</text>
</comment>
<feature type="domain" description="AAA+ ATPase" evidence="4">
    <location>
        <begin position="107"/>
        <end position="238"/>
    </location>
</feature>
<evidence type="ECO:0000313" key="6">
    <source>
        <dbReference type="Proteomes" id="UP000239735"/>
    </source>
</evidence>
<organism evidence="5 6">
    <name type="scientific">Candidatus Sulfuritelmatomonas gaucii</name>
    <dbReference type="NCBI Taxonomy" id="2043161"/>
    <lineage>
        <taxon>Bacteria</taxon>
        <taxon>Pseudomonadati</taxon>
        <taxon>Acidobacteriota</taxon>
        <taxon>Terriglobia</taxon>
        <taxon>Terriglobales</taxon>
        <taxon>Acidobacteriaceae</taxon>
        <taxon>Candidatus Sulfuritelmatomonas</taxon>
    </lineage>
</organism>
<dbReference type="Proteomes" id="UP000239735">
    <property type="component" value="Unassembled WGS sequence"/>
</dbReference>
<dbReference type="AlphaFoldDB" id="A0A2N9M9H0"/>
<proteinExistence type="inferred from homology"/>
<dbReference type="InterPro" id="IPR002611">
    <property type="entry name" value="IstB_ATP-bd"/>
</dbReference>
<dbReference type="Pfam" id="PF01695">
    <property type="entry name" value="IstB_IS21"/>
    <property type="match status" value="1"/>
</dbReference>
<dbReference type="InterPro" id="IPR027417">
    <property type="entry name" value="P-loop_NTPase"/>
</dbReference>
<keyword evidence="3 5" id="KW-0067">ATP-binding</keyword>
<dbReference type="OrthoDB" id="1634151at2"/>
<dbReference type="GO" id="GO:0005524">
    <property type="term" value="F:ATP binding"/>
    <property type="evidence" value="ECO:0007669"/>
    <property type="project" value="UniProtKB-KW"/>
</dbReference>
<keyword evidence="2" id="KW-0547">Nucleotide-binding</keyword>
<dbReference type="SMART" id="SM00382">
    <property type="entry name" value="AAA"/>
    <property type="match status" value="1"/>
</dbReference>
<dbReference type="CDD" id="cd00009">
    <property type="entry name" value="AAA"/>
    <property type="match status" value="1"/>
</dbReference>
<dbReference type="PANTHER" id="PTHR30050">
    <property type="entry name" value="CHROMOSOMAL REPLICATION INITIATOR PROTEIN DNAA"/>
    <property type="match status" value="1"/>
</dbReference>
<evidence type="ECO:0000313" key="5">
    <source>
        <dbReference type="EMBL" id="SPE32126.1"/>
    </source>
</evidence>
<dbReference type="GO" id="GO:0006260">
    <property type="term" value="P:DNA replication"/>
    <property type="evidence" value="ECO:0007669"/>
    <property type="project" value="TreeGrafter"/>
</dbReference>
<dbReference type="InterPro" id="IPR028350">
    <property type="entry name" value="DNAC/IstB-like"/>
</dbReference>
<dbReference type="PIRSF" id="PIRSF003073">
    <property type="entry name" value="DNAC_TnpB_IstB"/>
    <property type="match status" value="1"/>
</dbReference>
<dbReference type="Gene3D" id="3.40.50.300">
    <property type="entry name" value="P-loop containing nucleotide triphosphate hydrolases"/>
    <property type="match status" value="1"/>
</dbReference>
<sequence>MNSPTRVTTTPSNSLPAQLEQIGLHALATEVDDFLARATKQRWSPRQILEHLAQTEAAERAHRSLERRLRLSEIKKFKPMADYDWSWPSKIDRDIVERALTLDFLPEARNLILVGTNGLGKTMIAQNICHQAVLAGHSVLFRSAAALLEELHRQTPEGRHRKLRTYANVGLLCVDEVGYLSFDDKSADLLYEVINRRYERKSVILTTNRPFKEWNEVFPNAACIVTLLDRLLHHADVTVIEGDSYRVRESEQETAARRRKK</sequence>
<accession>A0A2N9M9H0</accession>
<evidence type="ECO:0000256" key="3">
    <source>
        <dbReference type="ARBA" id="ARBA00022840"/>
    </source>
</evidence>
<gene>
    <name evidence="5" type="ORF">SBA5_930002</name>
</gene>
<dbReference type="NCBIfam" id="NF038214">
    <property type="entry name" value="IS21_help_AAA"/>
    <property type="match status" value="1"/>
</dbReference>
<dbReference type="PANTHER" id="PTHR30050:SF4">
    <property type="entry name" value="ATP-BINDING PROTEIN RV3427C IN INSERTION SEQUENCE-RELATED"/>
    <property type="match status" value="1"/>
</dbReference>
<dbReference type="InterPro" id="IPR047661">
    <property type="entry name" value="IstB"/>
</dbReference>
<evidence type="ECO:0000256" key="1">
    <source>
        <dbReference type="ARBA" id="ARBA00008059"/>
    </source>
</evidence>
<reference evidence="6" key="1">
    <citation type="submission" date="2018-02" db="EMBL/GenBank/DDBJ databases">
        <authorList>
            <person name="Hausmann B."/>
        </authorList>
    </citation>
    <scope>NUCLEOTIDE SEQUENCE [LARGE SCALE GENOMIC DNA]</scope>
    <source>
        <strain evidence="6">Peat soil MAG SbA5</strain>
    </source>
</reference>
<protein>
    <submittedName>
        <fullName evidence="5">IstB domain protein ATP-binding protein (Modular protein)</fullName>
    </submittedName>
</protein>
<evidence type="ECO:0000259" key="4">
    <source>
        <dbReference type="SMART" id="SM00382"/>
    </source>
</evidence>
<dbReference type="InterPro" id="IPR003593">
    <property type="entry name" value="AAA+_ATPase"/>
</dbReference>
<name>A0A2N9M9H0_9BACT</name>
<dbReference type="EMBL" id="OKRB01000156">
    <property type="protein sequence ID" value="SPE32126.1"/>
    <property type="molecule type" value="Genomic_DNA"/>
</dbReference>
<dbReference type="SUPFAM" id="SSF52540">
    <property type="entry name" value="P-loop containing nucleoside triphosphate hydrolases"/>
    <property type="match status" value="1"/>
</dbReference>